<dbReference type="AlphaFoldDB" id="I1BT06"/>
<dbReference type="EMBL" id="CH476733">
    <property type="protein sequence ID" value="EIE79336.1"/>
    <property type="molecule type" value="Genomic_DNA"/>
</dbReference>
<organism evidence="1 2">
    <name type="scientific">Rhizopus delemar (strain RA 99-880 / ATCC MYA-4621 / FGSC 9543 / NRRL 43880)</name>
    <name type="common">Mucormycosis agent</name>
    <name type="synonym">Rhizopus arrhizus var. delemar</name>
    <dbReference type="NCBI Taxonomy" id="246409"/>
    <lineage>
        <taxon>Eukaryota</taxon>
        <taxon>Fungi</taxon>
        <taxon>Fungi incertae sedis</taxon>
        <taxon>Mucoromycota</taxon>
        <taxon>Mucoromycotina</taxon>
        <taxon>Mucoromycetes</taxon>
        <taxon>Mucorales</taxon>
        <taxon>Mucorineae</taxon>
        <taxon>Rhizopodaceae</taxon>
        <taxon>Rhizopus</taxon>
    </lineage>
</organism>
<dbReference type="GeneID" id="93611012"/>
<protein>
    <submittedName>
        <fullName evidence="1">Uncharacterized protein</fullName>
    </submittedName>
</protein>
<keyword evidence="2" id="KW-1185">Reference proteome</keyword>
<evidence type="ECO:0000313" key="1">
    <source>
        <dbReference type="EMBL" id="EIE79336.1"/>
    </source>
</evidence>
<dbReference type="VEuPathDB" id="FungiDB:RO3G_04041"/>
<dbReference type="OrthoDB" id="2289386at2759"/>
<evidence type="ECO:0000313" key="2">
    <source>
        <dbReference type="Proteomes" id="UP000009138"/>
    </source>
</evidence>
<accession>I1BT06</accession>
<dbReference type="OMA" id="WRDAMIG"/>
<reference evidence="1 2" key="1">
    <citation type="journal article" date="2009" name="PLoS Genet.">
        <title>Genomic analysis of the basal lineage fungus Rhizopus oryzae reveals a whole-genome duplication.</title>
        <authorList>
            <person name="Ma L.-J."/>
            <person name="Ibrahim A.S."/>
            <person name="Skory C."/>
            <person name="Grabherr M.G."/>
            <person name="Burger G."/>
            <person name="Butler M."/>
            <person name="Elias M."/>
            <person name="Idnurm A."/>
            <person name="Lang B.F."/>
            <person name="Sone T."/>
            <person name="Abe A."/>
            <person name="Calvo S.E."/>
            <person name="Corrochano L.M."/>
            <person name="Engels R."/>
            <person name="Fu J."/>
            <person name="Hansberg W."/>
            <person name="Kim J.-M."/>
            <person name="Kodira C.D."/>
            <person name="Koehrsen M.J."/>
            <person name="Liu B."/>
            <person name="Miranda-Saavedra D."/>
            <person name="O'Leary S."/>
            <person name="Ortiz-Castellanos L."/>
            <person name="Poulter R."/>
            <person name="Rodriguez-Romero J."/>
            <person name="Ruiz-Herrera J."/>
            <person name="Shen Y.-Q."/>
            <person name="Zeng Q."/>
            <person name="Galagan J."/>
            <person name="Birren B.W."/>
            <person name="Cuomo C.A."/>
            <person name="Wickes B.L."/>
        </authorList>
    </citation>
    <scope>NUCLEOTIDE SEQUENCE [LARGE SCALE GENOMIC DNA]</scope>
    <source>
        <strain evidence="2">RA 99-880 / ATCC MYA-4621 / FGSC 9543 / NRRL 43880</strain>
    </source>
</reference>
<dbReference type="Proteomes" id="UP000009138">
    <property type="component" value="Unassembled WGS sequence"/>
</dbReference>
<sequence>MHIYTRHAKIQSPKTPEELKLVFPELKKAISWRDALVQNIAHLHVDSSEGSSLDCTYETSLVCMKYI</sequence>
<proteinExistence type="predicted"/>
<gene>
    <name evidence="1" type="ORF">RO3G_04041</name>
</gene>
<dbReference type="InParanoid" id="I1BT06"/>
<name>I1BT06_RHIO9</name>
<dbReference type="RefSeq" id="XP_067514732.1">
    <property type="nucleotide sequence ID" value="XM_067658631.1"/>
</dbReference>